<evidence type="ECO:0000313" key="1">
    <source>
        <dbReference type="EMBL" id="CAG8483469.1"/>
    </source>
</evidence>
<accession>A0ABM8VZ45</accession>
<keyword evidence="2" id="KW-1185">Reference proteome</keyword>
<comment type="caution">
    <text evidence="1">The sequence shown here is derived from an EMBL/GenBank/DDBJ whole genome shotgun (WGS) entry which is preliminary data.</text>
</comment>
<name>A0ABM8VZ45_GIGMA</name>
<sequence length="531" mass="62811">MDNYEDVDRVLLKKKWSLAFKLCLKESTNQHLLECLSNDATYFIEEMKDYNDLFFVENVEGNKVNEVWNEAINSLSGKPFSTKHQIIEFIIREVYNASFLNIDESIYLLERLQNAENNVLNKNLNIYKIDFMWNIIIEKFYEETFSTDQQVLEFFEQFKTGINHLNYTENLFFIARLENAFTLCSIRNFLTPQQAFLKLDKGKIDFMWNIVCRMLVKRIFVSIDQVSEFSKFAKYTPQIYIDLATQCMNADAMKRPSAKELCEILDFWMKDDESIKIYEKSNKIMLETFLNKLTDNAKQDPVKFIELYKQWLNLYQMVQVDRHYLKEQEFWEIYKLLTKDMKIYEEPNKIIYESSVIKRQLIDGLFLPTPINSIEISEFDLNKFKPDTNASINLHKSNFRSTEIYQQELVSSLCFNLNILERHELDEDNLTNDVGFIQGVLNSESSYQTGGILILVGFLLLRITYYAGSDKRKVGLLSYLISEIELVGSIKFDKFIEFVNEAENNSVEPRFEIKHYTNEKGKKKKQEAQFN</sequence>
<proteinExistence type="predicted"/>
<evidence type="ECO:0000313" key="2">
    <source>
        <dbReference type="Proteomes" id="UP000789901"/>
    </source>
</evidence>
<dbReference type="Proteomes" id="UP000789901">
    <property type="component" value="Unassembled WGS sequence"/>
</dbReference>
<organism evidence="1 2">
    <name type="scientific">Gigaspora margarita</name>
    <dbReference type="NCBI Taxonomy" id="4874"/>
    <lineage>
        <taxon>Eukaryota</taxon>
        <taxon>Fungi</taxon>
        <taxon>Fungi incertae sedis</taxon>
        <taxon>Mucoromycota</taxon>
        <taxon>Glomeromycotina</taxon>
        <taxon>Glomeromycetes</taxon>
        <taxon>Diversisporales</taxon>
        <taxon>Gigasporaceae</taxon>
        <taxon>Gigaspora</taxon>
    </lineage>
</organism>
<protein>
    <submittedName>
        <fullName evidence="1">13969_t:CDS:1</fullName>
    </submittedName>
</protein>
<gene>
    <name evidence="1" type="ORF">GMARGA_LOCUS1358</name>
</gene>
<reference evidence="1 2" key="1">
    <citation type="submission" date="2021-06" db="EMBL/GenBank/DDBJ databases">
        <authorList>
            <person name="Kallberg Y."/>
            <person name="Tangrot J."/>
            <person name="Rosling A."/>
        </authorList>
    </citation>
    <scope>NUCLEOTIDE SEQUENCE [LARGE SCALE GENOMIC DNA]</scope>
    <source>
        <strain evidence="1 2">120-4 pot B 10/14</strain>
    </source>
</reference>
<dbReference type="EMBL" id="CAJVQB010000347">
    <property type="protein sequence ID" value="CAG8483469.1"/>
    <property type="molecule type" value="Genomic_DNA"/>
</dbReference>